<feature type="transmembrane region" description="Helical" evidence="2">
    <location>
        <begin position="215"/>
        <end position="236"/>
    </location>
</feature>
<organism evidence="4 5">
    <name type="scientific">Wallemia mellicola</name>
    <dbReference type="NCBI Taxonomy" id="1708541"/>
    <lineage>
        <taxon>Eukaryota</taxon>
        <taxon>Fungi</taxon>
        <taxon>Dikarya</taxon>
        <taxon>Basidiomycota</taxon>
        <taxon>Wallemiomycotina</taxon>
        <taxon>Wallemiomycetes</taxon>
        <taxon>Wallemiales</taxon>
        <taxon>Wallemiaceae</taxon>
        <taxon>Wallemia</taxon>
    </lineage>
</organism>
<comment type="similarity">
    <text evidence="1">Belongs to the MAD2 family.</text>
</comment>
<sequence>MTSERRLSYNDNIKLISDILEISIHTILNIRQVYPQFTFERKQKWGAIVYKSRVPAVQSYITSLVESVIEQIKQDKVENIIVIIKNKYDIPFEKFIFRIDKRIDDIEDHLKDTSFQDALAHDQVGVYARSILVRLSTLDAMLEPLKEEEDLTFSVQLELRQSSEMNNSSEWITRNNNHTKDSQDIIPVRAIDTDKKNTPPSKSKTYNSKSYFKKFFIGLILTLLSIIAYKISLVLISRPTLEIVYSYYDEDLDEFSRFSNLVRQKLHWKFRITDTVYVKNEAHSPILHKQLNKIVDNVAYLPNIGREGATYLHHITQRYKATIFPDDLNNQTDEILADKTLFLQPHPAWHWIIKYADILSMLEAPADDPIHSETPWWFMSKNDPSNPFIGHSLERSWPIIFDCNRPDFSDPEKCGGKAEAGSPECQCFD</sequence>
<dbReference type="EMBL" id="SPRO01000008">
    <property type="protein sequence ID" value="TIC32508.1"/>
    <property type="molecule type" value="Genomic_DNA"/>
</dbReference>
<dbReference type="Gene3D" id="3.30.900.10">
    <property type="entry name" value="HORMA domain"/>
    <property type="match status" value="1"/>
</dbReference>
<evidence type="ECO:0000256" key="2">
    <source>
        <dbReference type="SAM" id="Phobius"/>
    </source>
</evidence>
<dbReference type="PANTHER" id="PTHR11842">
    <property type="entry name" value="MITOTIC SPINDLE ASSEMBLY CHECKPOINT PROTEIN MAD2"/>
    <property type="match status" value="1"/>
</dbReference>
<evidence type="ECO:0000313" key="4">
    <source>
        <dbReference type="EMBL" id="TIC32508.1"/>
    </source>
</evidence>
<keyword evidence="4" id="KW-0238">DNA-binding</keyword>
<evidence type="ECO:0000259" key="3">
    <source>
        <dbReference type="PROSITE" id="PS50815"/>
    </source>
</evidence>
<evidence type="ECO:0000313" key="5">
    <source>
        <dbReference type="Proteomes" id="UP000305647"/>
    </source>
</evidence>
<dbReference type="GO" id="GO:0016035">
    <property type="term" value="C:zeta DNA polymerase complex"/>
    <property type="evidence" value="ECO:0007669"/>
    <property type="project" value="TreeGrafter"/>
</dbReference>
<dbReference type="InterPro" id="IPR036570">
    <property type="entry name" value="HORMA_dom_sf"/>
</dbReference>
<comment type="caution">
    <text evidence="4">The sequence shown here is derived from an EMBL/GenBank/DDBJ whole genome shotgun (WGS) entry which is preliminary data.</text>
</comment>
<dbReference type="InterPro" id="IPR045091">
    <property type="entry name" value="Mad2-like"/>
</dbReference>
<dbReference type="Proteomes" id="UP000305647">
    <property type="component" value="Unassembled WGS sequence"/>
</dbReference>
<feature type="domain" description="HORMA" evidence="3">
    <location>
        <begin position="10"/>
        <end position="207"/>
    </location>
</feature>
<dbReference type="Pfam" id="PF02301">
    <property type="entry name" value="HORMA"/>
    <property type="match status" value="1"/>
</dbReference>
<keyword evidence="2" id="KW-0472">Membrane</keyword>
<dbReference type="InterPro" id="IPR003511">
    <property type="entry name" value="HORMA_dom"/>
</dbReference>
<protein>
    <submittedName>
        <fullName evidence="4">DNA-binding protein</fullName>
    </submittedName>
</protein>
<dbReference type="PANTHER" id="PTHR11842:SF10">
    <property type="entry name" value="MITOTIC SPINDLE ASSEMBLY CHECKPOINT PROTEIN MAD2B"/>
    <property type="match status" value="1"/>
</dbReference>
<dbReference type="PROSITE" id="PS50815">
    <property type="entry name" value="HORMA"/>
    <property type="match status" value="1"/>
</dbReference>
<gene>
    <name evidence="4" type="ORF">E3Q10_01207</name>
</gene>
<dbReference type="AlphaFoldDB" id="A0A4T0R6L9"/>
<proteinExistence type="inferred from homology"/>
<evidence type="ECO:0000256" key="1">
    <source>
        <dbReference type="ARBA" id="ARBA00010348"/>
    </source>
</evidence>
<dbReference type="SUPFAM" id="SSF56019">
    <property type="entry name" value="The spindle assembly checkpoint protein mad2"/>
    <property type="match status" value="1"/>
</dbReference>
<dbReference type="GO" id="GO:0003677">
    <property type="term" value="F:DNA binding"/>
    <property type="evidence" value="ECO:0007669"/>
    <property type="project" value="UniProtKB-KW"/>
</dbReference>
<name>A0A4T0R6L9_9BASI</name>
<keyword evidence="2" id="KW-0812">Transmembrane</keyword>
<keyword evidence="2" id="KW-1133">Transmembrane helix</keyword>
<accession>A0A4T0R6L9</accession>
<reference evidence="4 5" key="1">
    <citation type="submission" date="2019-03" db="EMBL/GenBank/DDBJ databases">
        <title>Sequencing 25 genomes of Wallemia mellicola.</title>
        <authorList>
            <person name="Gostincar C."/>
        </authorList>
    </citation>
    <scope>NUCLEOTIDE SEQUENCE [LARGE SCALE GENOMIC DNA]</scope>
    <source>
        <strain evidence="4 5">EXF-8738</strain>
    </source>
</reference>